<organism evidence="1 2">
    <name type="scientific">Epilithonimonas hominis</name>
    <dbReference type="NCBI Taxonomy" id="420404"/>
    <lineage>
        <taxon>Bacteria</taxon>
        <taxon>Pseudomonadati</taxon>
        <taxon>Bacteroidota</taxon>
        <taxon>Flavobacteriia</taxon>
        <taxon>Flavobacteriales</taxon>
        <taxon>Weeksellaceae</taxon>
        <taxon>Chryseobacterium group</taxon>
        <taxon>Epilithonimonas</taxon>
    </lineage>
</organism>
<gene>
    <name evidence="1" type="ORF">SAMN05421793_1198</name>
</gene>
<dbReference type="EMBL" id="FNWX01000019">
    <property type="protein sequence ID" value="SEH66908.1"/>
    <property type="molecule type" value="Genomic_DNA"/>
</dbReference>
<dbReference type="AlphaFoldDB" id="A0A1H6JWD1"/>
<dbReference type="STRING" id="420404.SAMN05421793_1198"/>
<protein>
    <submittedName>
        <fullName evidence="1">Uncharacterized protein</fullName>
    </submittedName>
</protein>
<sequence>MSVSKSSIITLTVQACEKVTEKCKVKYRLGVSLHDSIEIFKVRKIKVVLILEDMEVVTKTICGPPLQKGFDLYHKDLDAWIKKNGYCNYEKGKPTKLIFQILENNNGNNIRLEFMKRN</sequence>
<proteinExistence type="predicted"/>
<evidence type="ECO:0000313" key="1">
    <source>
        <dbReference type="EMBL" id="SEH66908.1"/>
    </source>
</evidence>
<name>A0A1H6JWD1_9FLAO</name>
<keyword evidence="2" id="KW-1185">Reference proteome</keyword>
<dbReference type="PROSITE" id="PS51257">
    <property type="entry name" value="PROKAR_LIPOPROTEIN"/>
    <property type="match status" value="1"/>
</dbReference>
<dbReference type="RefSeq" id="WP_089770029.1">
    <property type="nucleotide sequence ID" value="NZ_FNWX01000019.1"/>
</dbReference>
<reference evidence="2" key="1">
    <citation type="submission" date="2016-10" db="EMBL/GenBank/DDBJ databases">
        <authorList>
            <person name="Varghese N."/>
            <person name="Submissions S."/>
        </authorList>
    </citation>
    <scope>NUCLEOTIDE SEQUENCE [LARGE SCALE GENOMIC DNA]</scope>
    <source>
        <strain evidence="2">DSM 19326</strain>
    </source>
</reference>
<evidence type="ECO:0000313" key="2">
    <source>
        <dbReference type="Proteomes" id="UP000198555"/>
    </source>
</evidence>
<dbReference type="Proteomes" id="UP000198555">
    <property type="component" value="Unassembled WGS sequence"/>
</dbReference>
<accession>A0A1H6JWD1</accession>